<name>C6HBN0_AJECH</name>
<gene>
    <name evidence="2" type="ORF">HCDG_03429</name>
</gene>
<reference evidence="3" key="1">
    <citation type="submission" date="2009-05" db="EMBL/GenBank/DDBJ databases">
        <title>The genome sequence of Ajellomyces capsulatus strain H143.</title>
        <authorList>
            <person name="Champion M."/>
            <person name="Cuomo C.A."/>
            <person name="Ma L.-J."/>
            <person name="Henn M.R."/>
            <person name="Sil A."/>
            <person name="Goldman B."/>
            <person name="Young S.K."/>
            <person name="Kodira C.D."/>
            <person name="Zeng Q."/>
            <person name="Koehrsen M."/>
            <person name="Alvarado L."/>
            <person name="Berlin A.M."/>
            <person name="Borenstein D."/>
            <person name="Chen Z."/>
            <person name="Engels R."/>
            <person name="Freedman E."/>
            <person name="Gellesch M."/>
            <person name="Goldberg J."/>
            <person name="Griggs A."/>
            <person name="Gujja S."/>
            <person name="Heiman D.I."/>
            <person name="Hepburn T.A."/>
            <person name="Howarth C."/>
            <person name="Jen D."/>
            <person name="Larson L."/>
            <person name="Lewis B."/>
            <person name="Mehta T."/>
            <person name="Park D."/>
            <person name="Pearson M."/>
            <person name="Roberts A."/>
            <person name="Saif S."/>
            <person name="Shea T.D."/>
            <person name="Shenoy N."/>
            <person name="Sisk P."/>
            <person name="Stolte C."/>
            <person name="Sykes S."/>
            <person name="Walk T."/>
            <person name="White J."/>
            <person name="Yandava C."/>
            <person name="Klein B."/>
            <person name="McEwen J.G."/>
            <person name="Puccia R."/>
            <person name="Goldman G.H."/>
            <person name="Felipe M.S."/>
            <person name="Nino-Vega G."/>
            <person name="San-Blas G."/>
            <person name="Taylor J.W."/>
            <person name="Mendoza L."/>
            <person name="Galagan J.E."/>
            <person name="Nusbaum C."/>
            <person name="Birren B.W."/>
        </authorList>
    </citation>
    <scope>NUCLEOTIDE SEQUENCE [LARGE SCALE GENOMIC DNA]</scope>
    <source>
        <strain evidence="3">H143</strain>
    </source>
</reference>
<evidence type="ECO:0000313" key="2">
    <source>
        <dbReference type="EMBL" id="EER41970.1"/>
    </source>
</evidence>
<dbReference type="VEuPathDB" id="FungiDB:HCDG_03429"/>
<evidence type="ECO:0000256" key="1">
    <source>
        <dbReference type="SAM" id="MobiDB-lite"/>
    </source>
</evidence>
<dbReference type="Proteomes" id="UP000002624">
    <property type="component" value="Unassembled WGS sequence"/>
</dbReference>
<evidence type="ECO:0000313" key="3">
    <source>
        <dbReference type="Proteomes" id="UP000002624"/>
    </source>
</evidence>
<sequence>MMCSPKRTKGRNNGVRTPGSRQDDIHHALTPAGTPMCQPLLMTVKTVDPIYLDMQAAAPILLSSSHAARKTQSLHLTAKLYPAGFQSDEPRQTLIRERDKLCQQGIYHRGLITLGSLLKRSLFGGRFILG</sequence>
<accession>C6HBN0</accession>
<feature type="compositionally biased region" description="Basic residues" evidence="1">
    <location>
        <begin position="1"/>
        <end position="10"/>
    </location>
</feature>
<organism evidence="2 3">
    <name type="scientific">Ajellomyces capsulatus (strain H143)</name>
    <name type="common">Darling's disease fungus</name>
    <name type="synonym">Histoplasma capsulatum</name>
    <dbReference type="NCBI Taxonomy" id="544712"/>
    <lineage>
        <taxon>Eukaryota</taxon>
        <taxon>Fungi</taxon>
        <taxon>Dikarya</taxon>
        <taxon>Ascomycota</taxon>
        <taxon>Pezizomycotina</taxon>
        <taxon>Eurotiomycetes</taxon>
        <taxon>Eurotiomycetidae</taxon>
        <taxon>Onygenales</taxon>
        <taxon>Ajellomycetaceae</taxon>
        <taxon>Histoplasma</taxon>
    </lineage>
</organism>
<feature type="region of interest" description="Disordered" evidence="1">
    <location>
        <begin position="1"/>
        <end position="27"/>
    </location>
</feature>
<dbReference type="EMBL" id="GG692422">
    <property type="protein sequence ID" value="EER41970.1"/>
    <property type="molecule type" value="Genomic_DNA"/>
</dbReference>
<dbReference type="AlphaFoldDB" id="C6HBN0"/>
<proteinExistence type="predicted"/>
<dbReference type="HOGENOM" id="CLU_1937506_0_0_1"/>
<protein>
    <submittedName>
        <fullName evidence="2">Uncharacterized protein</fullName>
    </submittedName>
</protein>